<keyword evidence="2" id="KW-1133">Transmembrane helix</keyword>
<accession>A0A4P8IHF8</accession>
<feature type="chain" id="PRO_5020775827" evidence="3">
    <location>
        <begin position="29"/>
        <end position="607"/>
    </location>
</feature>
<feature type="compositionally biased region" description="Basic residues" evidence="1">
    <location>
        <begin position="526"/>
        <end position="535"/>
    </location>
</feature>
<protein>
    <submittedName>
        <fullName evidence="4">Uncharacterized protein</fullName>
    </submittedName>
</protein>
<name>A0A4P8IHF8_9FIRM</name>
<gene>
    <name evidence="4" type="ORF">AR1Y2_2977</name>
</gene>
<feature type="compositionally biased region" description="Basic and acidic residues" evidence="1">
    <location>
        <begin position="491"/>
        <end position="500"/>
    </location>
</feature>
<dbReference type="KEGG" id="arf:AR1Y2_2977"/>
<dbReference type="Proteomes" id="UP000298653">
    <property type="component" value="Chromosome"/>
</dbReference>
<keyword evidence="5" id="KW-1185">Reference proteome</keyword>
<keyword evidence="2" id="KW-0812">Transmembrane</keyword>
<feature type="region of interest" description="Disordered" evidence="1">
    <location>
        <begin position="466"/>
        <end position="577"/>
    </location>
</feature>
<evidence type="ECO:0000313" key="5">
    <source>
        <dbReference type="Proteomes" id="UP000298653"/>
    </source>
</evidence>
<evidence type="ECO:0000313" key="4">
    <source>
        <dbReference type="EMBL" id="QCP36431.1"/>
    </source>
</evidence>
<reference evidence="4 5" key="1">
    <citation type="submission" date="2019-05" db="EMBL/GenBank/DDBJ databases">
        <title>Complete genome sequencing of Anaerostipes rhamnosivorans.</title>
        <authorList>
            <person name="Bui T.P.N."/>
            <person name="de Vos W.M."/>
        </authorList>
    </citation>
    <scope>NUCLEOTIDE SEQUENCE [LARGE SCALE GENOMIC DNA]</scope>
    <source>
        <strain evidence="4 5">1y2</strain>
    </source>
</reference>
<sequence>MKRYFKKTVFIVMAVLSMVLVQSVSCFAWTPPKTEDEEKFLAWYDKHKNDTDAVYTLSGDLKLTKGTEDDPIRFDGSGKIRIDCGAHGIIANSKVVIDNPNLTINGECMFVLMTNSDDSQLILKRGTIVNESDYACAVQIVRGGLQTSSDPLDRFKIRIKGQDISGIYHGPREPLILERLDVRAEGTGPVAGIKNNNDQKVTLTDCNISVFGEQEAWGVTNLGKTEVNRCRITSSVSDPSGNAFSVTGSEVSSTDSKLIPEISGMKNTVYSIYDIDGLSPAIGRTGSDLKSLLPENAGVYVENAQTKEKSRISVPIKWELSNLDASKAGITIVAGRLMTSDLFGVYLNSAGISPKAAVIAVGPEGMYLNSYKILLNSGGRVKGMLEMPFPAGADSMVLQYSEDQKNWKTYSKENGNTNILEGETYPEPYGVFGFVFDIPVRENIFYMRAKVSGDSIFSGTSAAWKMDADHGSSGSSISGESGGDRGGQTVDQEKDQSQKEQKRHKSTEKPESIAENRSVKTAAGTRTRKIQKRKTEKSSQQKIASEEENTQEQQNADRQKTISSKETGKEEKKAEHKEKQRGFIFAAAGCIVILGGAVLLGRIFFTP</sequence>
<feature type="compositionally biased region" description="Basic and acidic residues" evidence="1">
    <location>
        <begin position="507"/>
        <end position="518"/>
    </location>
</feature>
<dbReference type="AlphaFoldDB" id="A0A4P8IHF8"/>
<keyword evidence="3" id="KW-0732">Signal</keyword>
<dbReference type="OrthoDB" id="2066312at2"/>
<dbReference type="EMBL" id="CP040058">
    <property type="protein sequence ID" value="QCP36431.1"/>
    <property type="molecule type" value="Genomic_DNA"/>
</dbReference>
<evidence type="ECO:0000256" key="3">
    <source>
        <dbReference type="SAM" id="SignalP"/>
    </source>
</evidence>
<feature type="transmembrane region" description="Helical" evidence="2">
    <location>
        <begin position="583"/>
        <end position="605"/>
    </location>
</feature>
<evidence type="ECO:0000256" key="1">
    <source>
        <dbReference type="SAM" id="MobiDB-lite"/>
    </source>
</evidence>
<proteinExistence type="predicted"/>
<feature type="signal peptide" evidence="3">
    <location>
        <begin position="1"/>
        <end position="28"/>
    </location>
</feature>
<dbReference type="RefSeq" id="WP_137329662.1">
    <property type="nucleotide sequence ID" value="NZ_CP040058.1"/>
</dbReference>
<evidence type="ECO:0000256" key="2">
    <source>
        <dbReference type="SAM" id="Phobius"/>
    </source>
</evidence>
<keyword evidence="2" id="KW-0472">Membrane</keyword>
<organism evidence="4 5">
    <name type="scientific">Anaerostipes rhamnosivorans</name>
    <dbReference type="NCBI Taxonomy" id="1229621"/>
    <lineage>
        <taxon>Bacteria</taxon>
        <taxon>Bacillati</taxon>
        <taxon>Bacillota</taxon>
        <taxon>Clostridia</taxon>
        <taxon>Lachnospirales</taxon>
        <taxon>Lachnospiraceae</taxon>
        <taxon>Anaerostipes</taxon>
    </lineage>
</organism>
<feature type="compositionally biased region" description="Basic and acidic residues" evidence="1">
    <location>
        <begin position="566"/>
        <end position="577"/>
    </location>
</feature>